<dbReference type="RefSeq" id="WP_111342927.1">
    <property type="nucleotide sequence ID" value="NZ_QLII01000001.1"/>
</dbReference>
<dbReference type="Gene3D" id="3.40.640.10">
    <property type="entry name" value="Type I PLP-dependent aspartate aminotransferase-like (Major domain)"/>
    <property type="match status" value="1"/>
</dbReference>
<dbReference type="InterPro" id="IPR015422">
    <property type="entry name" value="PyrdxlP-dep_Trfase_small"/>
</dbReference>
<dbReference type="EC" id="2.6.1.-" evidence="1"/>
<organism evidence="3 4">
    <name type="scientific">Spirosoma telluris</name>
    <dbReference type="NCBI Taxonomy" id="2183553"/>
    <lineage>
        <taxon>Bacteria</taxon>
        <taxon>Pseudomonadati</taxon>
        <taxon>Bacteroidota</taxon>
        <taxon>Cytophagia</taxon>
        <taxon>Cytophagales</taxon>
        <taxon>Cytophagaceae</taxon>
        <taxon>Spirosoma</taxon>
    </lineage>
</organism>
<dbReference type="OrthoDB" id="9802872at2"/>
<comment type="caution">
    <text evidence="3">The sequence shown here is derived from an EMBL/GenBank/DDBJ whole genome shotgun (WGS) entry which is preliminary data.</text>
</comment>
<dbReference type="Gene3D" id="3.90.1150.10">
    <property type="entry name" value="Aspartate Aminotransferase, domain 1"/>
    <property type="match status" value="1"/>
</dbReference>
<gene>
    <name evidence="3" type="ORF">HMF3257_13725</name>
</gene>
<dbReference type="PANTHER" id="PTHR43510:SF1">
    <property type="entry name" value="AMINOTRANSFERASE FUNCTION, HYPOTHETICAL (EUROFUNG)"/>
    <property type="match status" value="1"/>
</dbReference>
<dbReference type="AlphaFoldDB" id="A0A327NKW2"/>
<keyword evidence="1 3" id="KW-0808">Transferase</keyword>
<dbReference type="PROSITE" id="PS00105">
    <property type="entry name" value="AA_TRANSFER_CLASS_1"/>
    <property type="match status" value="1"/>
</dbReference>
<dbReference type="GO" id="GO:0008483">
    <property type="term" value="F:transaminase activity"/>
    <property type="evidence" value="ECO:0007669"/>
    <property type="project" value="UniProtKB-KW"/>
</dbReference>
<reference evidence="3 4" key="1">
    <citation type="submission" date="2018-06" db="EMBL/GenBank/DDBJ databases">
        <title>Spirosoma sp. HMF3257 Genome sequencing and assembly.</title>
        <authorList>
            <person name="Kang H."/>
            <person name="Cha I."/>
            <person name="Kim H."/>
            <person name="Kang J."/>
            <person name="Joh K."/>
        </authorList>
    </citation>
    <scope>NUCLEOTIDE SEQUENCE [LARGE SCALE GENOMIC DNA]</scope>
    <source>
        <strain evidence="3 4">HMF3257</strain>
    </source>
</reference>
<dbReference type="SUPFAM" id="SSF53383">
    <property type="entry name" value="PLP-dependent transferases"/>
    <property type="match status" value="1"/>
</dbReference>
<protein>
    <recommendedName>
        <fullName evidence="1">Aminotransferase</fullName>
        <ecNumber evidence="1">2.6.1.-</ecNumber>
    </recommendedName>
</protein>
<comment type="similarity">
    <text evidence="1">Belongs to the class-I pyridoxal-phosphate-dependent aminotransferase family.</text>
</comment>
<evidence type="ECO:0000259" key="2">
    <source>
        <dbReference type="Pfam" id="PF00155"/>
    </source>
</evidence>
<keyword evidence="4" id="KW-1185">Reference proteome</keyword>
<evidence type="ECO:0000256" key="1">
    <source>
        <dbReference type="RuleBase" id="RU000481"/>
    </source>
</evidence>
<evidence type="ECO:0000313" key="3">
    <source>
        <dbReference type="EMBL" id="RAI75019.1"/>
    </source>
</evidence>
<accession>A0A327NKW2</accession>
<dbReference type="EMBL" id="QLII01000001">
    <property type="protein sequence ID" value="RAI75019.1"/>
    <property type="molecule type" value="Genomic_DNA"/>
</dbReference>
<evidence type="ECO:0000313" key="4">
    <source>
        <dbReference type="Proteomes" id="UP000249016"/>
    </source>
</evidence>
<dbReference type="InterPro" id="IPR015424">
    <property type="entry name" value="PyrdxlP-dep_Trfase"/>
</dbReference>
<dbReference type="GO" id="GO:0030170">
    <property type="term" value="F:pyridoxal phosphate binding"/>
    <property type="evidence" value="ECO:0007669"/>
    <property type="project" value="InterPro"/>
</dbReference>
<keyword evidence="1 3" id="KW-0032">Aminotransferase</keyword>
<proteinExistence type="inferred from homology"/>
<dbReference type="Proteomes" id="UP000249016">
    <property type="component" value="Unassembled WGS sequence"/>
</dbReference>
<comment type="cofactor">
    <cofactor evidence="1">
        <name>pyridoxal 5'-phosphate</name>
        <dbReference type="ChEBI" id="CHEBI:597326"/>
    </cofactor>
</comment>
<dbReference type="PANTHER" id="PTHR43510">
    <property type="entry name" value="AMINOTRANSFERASE FUNCTION, HYPOTHETICAL (EUROFUNG)"/>
    <property type="match status" value="1"/>
</dbReference>
<dbReference type="InterPro" id="IPR004838">
    <property type="entry name" value="NHTrfase_class1_PyrdxlP-BS"/>
</dbReference>
<dbReference type="CDD" id="cd00609">
    <property type="entry name" value="AAT_like"/>
    <property type="match status" value="1"/>
</dbReference>
<name>A0A327NKW2_9BACT</name>
<dbReference type="InterPro" id="IPR004839">
    <property type="entry name" value="Aminotransferase_I/II_large"/>
</dbReference>
<feature type="domain" description="Aminotransferase class I/classII large" evidence="2">
    <location>
        <begin position="42"/>
        <end position="354"/>
    </location>
</feature>
<sequence>MHYTRMPIEIESPEEIGYSTIQYNLAESSVRDIQVKDLTIKLDDILLSYGHHRGHPDLLACIASESTIIKPADVLVCSGAATALFVVATTLLSEKDHLVVVRPNYGTNLETPRAINCEMSLIDLTFEDRFAINIDQIRQAIQPNTRLISITNPHNPTGTVISEKILNELVELAEANNCYLLVDETYRYLNFQTPLTPYLAEKSKHVISVSSLSKAFGVPGIRIGWIICRDTELMREFLAAKEQIMITNSVVDEQIALHILQQQQRRLQEAHQHIRTNFAIIKSFFAQTPYLDWVEPTAGVVCFPRLKAGFSINTTTFYESLYSTYQTLVGPGHWFEQDKTYMRIGFGYPTAGELTVGLQNLERCLGEHLNNG</sequence>
<dbReference type="Pfam" id="PF00155">
    <property type="entry name" value="Aminotran_1_2"/>
    <property type="match status" value="1"/>
</dbReference>
<dbReference type="InterPro" id="IPR015421">
    <property type="entry name" value="PyrdxlP-dep_Trfase_major"/>
</dbReference>